<evidence type="ECO:0000313" key="2">
    <source>
        <dbReference type="Proteomes" id="UP001595596"/>
    </source>
</evidence>
<accession>A0ABV7RX30</accession>
<proteinExistence type="predicted"/>
<sequence length="240" mass="24969">MPENTTANCALPLLMPAQAQKHVTVNEALLRLDGQVDLVLQSLTRTTPPDTVVDGMCWAVPPGAVNAWEGRGGMVAIGANGGWIFVQPRFGRRAVIADQGVGAIHDGTAWVAGAVTLGQHGSGLLARQLSEEVTLGAGAWFETAMVVPPGGLVIGATARVLQAVTGSASSWSLGTAGNADSLARFGQGLGKAQGSWARGVLSPPTAFWEPVPLRLTAIGGQFTGGRVRVVLHWWELRLPD</sequence>
<dbReference type="Proteomes" id="UP001595596">
    <property type="component" value="Unassembled WGS sequence"/>
</dbReference>
<dbReference type="EMBL" id="JBHRXE010000018">
    <property type="protein sequence ID" value="MFC3569420.1"/>
    <property type="molecule type" value="Genomic_DNA"/>
</dbReference>
<comment type="caution">
    <text evidence="1">The sequence shown here is derived from an EMBL/GenBank/DDBJ whole genome shotgun (WGS) entry which is preliminary data.</text>
</comment>
<evidence type="ECO:0000313" key="1">
    <source>
        <dbReference type="EMBL" id="MFC3569420.1"/>
    </source>
</evidence>
<dbReference type="RefSeq" id="WP_379029354.1">
    <property type="nucleotide sequence ID" value="NZ_JBHRXE010000018.1"/>
</dbReference>
<dbReference type="InterPro" id="IPR021251">
    <property type="entry name" value="DUF2793"/>
</dbReference>
<dbReference type="Pfam" id="PF10983">
    <property type="entry name" value="DUF2793"/>
    <property type="match status" value="1"/>
</dbReference>
<gene>
    <name evidence="1" type="ORF">ACFOMP_08150</name>
</gene>
<reference evidence="2" key="1">
    <citation type="journal article" date="2019" name="Int. J. Syst. Evol. Microbiol.">
        <title>The Global Catalogue of Microorganisms (GCM) 10K type strain sequencing project: providing services to taxonomists for standard genome sequencing and annotation.</title>
        <authorList>
            <consortium name="The Broad Institute Genomics Platform"/>
            <consortium name="The Broad Institute Genome Sequencing Center for Infectious Disease"/>
            <person name="Wu L."/>
            <person name="Ma J."/>
        </authorList>
    </citation>
    <scope>NUCLEOTIDE SEQUENCE [LARGE SCALE GENOMIC DNA]</scope>
    <source>
        <strain evidence="2">VKM B-3226</strain>
    </source>
</reference>
<organism evidence="1 2">
    <name type="scientific">Paracoccus simplex</name>
    <dbReference type="NCBI Taxonomy" id="2086346"/>
    <lineage>
        <taxon>Bacteria</taxon>
        <taxon>Pseudomonadati</taxon>
        <taxon>Pseudomonadota</taxon>
        <taxon>Alphaproteobacteria</taxon>
        <taxon>Rhodobacterales</taxon>
        <taxon>Paracoccaceae</taxon>
        <taxon>Paracoccus</taxon>
    </lineage>
</organism>
<name>A0ABV7RX30_9RHOB</name>
<keyword evidence="2" id="KW-1185">Reference proteome</keyword>
<protein>
    <submittedName>
        <fullName evidence="1">DUF2793 domain-containing protein</fullName>
    </submittedName>
</protein>